<evidence type="ECO:0000256" key="1">
    <source>
        <dbReference type="SAM" id="MobiDB-lite"/>
    </source>
</evidence>
<dbReference type="EMBL" id="JAQGDS010000013">
    <property type="protein sequence ID" value="KAJ6256453.1"/>
    <property type="molecule type" value="Genomic_DNA"/>
</dbReference>
<dbReference type="Pfam" id="PF00646">
    <property type="entry name" value="F-box"/>
    <property type="match status" value="1"/>
</dbReference>
<comment type="caution">
    <text evidence="3">The sequence shown here is derived from an EMBL/GenBank/DDBJ whole genome shotgun (WGS) entry which is preliminary data.</text>
</comment>
<organism evidence="3 4">
    <name type="scientific">Drechslerella dactyloides</name>
    <name type="common">Nematode-trapping fungus</name>
    <name type="synonym">Arthrobotrys dactyloides</name>
    <dbReference type="NCBI Taxonomy" id="74499"/>
    <lineage>
        <taxon>Eukaryota</taxon>
        <taxon>Fungi</taxon>
        <taxon>Dikarya</taxon>
        <taxon>Ascomycota</taxon>
        <taxon>Pezizomycotina</taxon>
        <taxon>Orbiliomycetes</taxon>
        <taxon>Orbiliales</taxon>
        <taxon>Orbiliaceae</taxon>
        <taxon>Drechslerella</taxon>
    </lineage>
</organism>
<evidence type="ECO:0000313" key="4">
    <source>
        <dbReference type="Proteomes" id="UP001221413"/>
    </source>
</evidence>
<dbReference type="InterPro" id="IPR001810">
    <property type="entry name" value="F-box_dom"/>
</dbReference>
<protein>
    <recommendedName>
        <fullName evidence="2">F-box domain-containing protein</fullName>
    </recommendedName>
</protein>
<sequence length="543" mass="61766">MFKPDFNISVSGAPEGRRHHDISSGFEWDDYDSEHIVELDYYDNRAPLLNLSIDILAMIIEYLSFRDIIALSLTTKGFRHLNRQLPSTTSTPPPSPGNEALCSARIHQRFLPPRPRNYTEKCPYCLHPLCPPTCSSALFLDTATGIFFPGSLYPLHKAHFRYTTAPSKHEPALTVAAPPKRGSFIESQRNSFILSHGAYKRNSANLASKPPDYMYSTIWCDHHRCPRDLLTQKKSYDINGNNGVEKFLQEYHNEQRWKQARRDRGPRYQLWARWLVGHKSEPPPPLPSPPSISGSRKSIVPWFDRDRDSSQPTPPPSASSGSHRKSLFSWLDRFKDFDDLEATKQPEPVYERCFYESFCYHCLRPVKVPLASKGLHSNWSGSTCDCISPGLPGGCRRCGVTSIRFTLIEVFDKIYKQIPEEDTGAVKQQSYWLFLATDCEIAPATGPGASIEPQRLVPRNHITAWQSLDIVRGYDLTPLLEPPSVGLQDLPYPVLRQIVEYLCDGETRDPHFWAMQSTYCFPKAWRGSFGDFTAMNVYEDPGS</sequence>
<feature type="domain" description="F-box" evidence="2">
    <location>
        <begin position="48"/>
        <end position="81"/>
    </location>
</feature>
<feature type="region of interest" description="Disordered" evidence="1">
    <location>
        <begin position="303"/>
        <end position="324"/>
    </location>
</feature>
<accession>A0AAD6IQC4</accession>
<proteinExistence type="predicted"/>
<dbReference type="Proteomes" id="UP001221413">
    <property type="component" value="Unassembled WGS sequence"/>
</dbReference>
<evidence type="ECO:0000259" key="2">
    <source>
        <dbReference type="Pfam" id="PF00646"/>
    </source>
</evidence>
<reference evidence="3" key="1">
    <citation type="submission" date="2023-01" db="EMBL/GenBank/DDBJ databases">
        <title>The chitinases involved in constricting ring structure development in the nematode-trapping fungus Drechslerella dactyloides.</title>
        <authorList>
            <person name="Wang R."/>
            <person name="Zhang L."/>
            <person name="Tang P."/>
            <person name="Li S."/>
            <person name="Liang L."/>
        </authorList>
    </citation>
    <scope>NUCLEOTIDE SEQUENCE</scope>
    <source>
        <strain evidence="3">YMF1.00031</strain>
    </source>
</reference>
<dbReference type="InterPro" id="IPR036047">
    <property type="entry name" value="F-box-like_dom_sf"/>
</dbReference>
<dbReference type="CDD" id="cd09917">
    <property type="entry name" value="F-box_SF"/>
    <property type="match status" value="1"/>
</dbReference>
<dbReference type="AlphaFoldDB" id="A0AAD6IQC4"/>
<gene>
    <name evidence="3" type="ORF">Dda_8954</name>
</gene>
<keyword evidence="4" id="KW-1185">Reference proteome</keyword>
<dbReference type="SUPFAM" id="SSF81383">
    <property type="entry name" value="F-box domain"/>
    <property type="match status" value="1"/>
</dbReference>
<evidence type="ECO:0000313" key="3">
    <source>
        <dbReference type="EMBL" id="KAJ6256453.1"/>
    </source>
</evidence>
<name>A0AAD6IQC4_DREDA</name>